<sequence length="150" mass="16220">MTAVAADLVGPHRRPGLRSVPSQRRRTRKSDGSPVVVPVLSENAVRAIREGQCLPGTGCAGADWLVTAPHQQPRSASVDRAPWGTYHVKENGGVLTACGEYAVSWYVFWGHEVNPLEREACRACIRAMRGSLIDIALYPRANSGPEDCDG</sequence>
<dbReference type="RefSeq" id="WP_120060725.1">
    <property type="nucleotide sequence ID" value="NZ_QYRP01000002.1"/>
</dbReference>
<name>A0A3A5HFD7_9ACTN</name>
<comment type="caution">
    <text evidence="2">The sequence shown here is derived from an EMBL/GenBank/DDBJ whole genome shotgun (WGS) entry which is preliminary data.</text>
</comment>
<dbReference type="AlphaFoldDB" id="A0A3A5HFD7"/>
<organism evidence="2 3">
    <name type="scientific">Nocardioides cavernaquae</name>
    <dbReference type="NCBI Taxonomy" id="2321396"/>
    <lineage>
        <taxon>Bacteria</taxon>
        <taxon>Bacillati</taxon>
        <taxon>Actinomycetota</taxon>
        <taxon>Actinomycetes</taxon>
        <taxon>Propionibacteriales</taxon>
        <taxon>Nocardioidaceae</taxon>
        <taxon>Nocardioides</taxon>
    </lineage>
</organism>
<protein>
    <submittedName>
        <fullName evidence="2">Uncharacterized protein</fullName>
    </submittedName>
</protein>
<dbReference type="Proteomes" id="UP000276542">
    <property type="component" value="Unassembled WGS sequence"/>
</dbReference>
<evidence type="ECO:0000256" key="1">
    <source>
        <dbReference type="SAM" id="MobiDB-lite"/>
    </source>
</evidence>
<dbReference type="OrthoDB" id="3784352at2"/>
<keyword evidence="3" id="KW-1185">Reference proteome</keyword>
<dbReference type="EMBL" id="QYRP01000002">
    <property type="protein sequence ID" value="RJS46754.1"/>
    <property type="molecule type" value="Genomic_DNA"/>
</dbReference>
<gene>
    <name evidence="2" type="ORF">D4739_11360</name>
</gene>
<evidence type="ECO:0000313" key="2">
    <source>
        <dbReference type="EMBL" id="RJS46754.1"/>
    </source>
</evidence>
<feature type="region of interest" description="Disordered" evidence="1">
    <location>
        <begin position="1"/>
        <end position="33"/>
    </location>
</feature>
<reference evidence="3" key="1">
    <citation type="submission" date="2018-09" db="EMBL/GenBank/DDBJ databases">
        <authorList>
            <person name="Zhu H."/>
        </authorList>
    </citation>
    <scope>NUCLEOTIDE SEQUENCE [LARGE SCALE GENOMIC DNA]</scope>
    <source>
        <strain evidence="3">K1W22B-1</strain>
    </source>
</reference>
<accession>A0A3A5HFD7</accession>
<proteinExistence type="predicted"/>
<evidence type="ECO:0000313" key="3">
    <source>
        <dbReference type="Proteomes" id="UP000276542"/>
    </source>
</evidence>